<evidence type="ECO:0000256" key="11">
    <source>
        <dbReference type="SAM" id="MobiDB-lite"/>
    </source>
</evidence>
<evidence type="ECO:0000256" key="5">
    <source>
        <dbReference type="ARBA" id="ARBA00022840"/>
    </source>
</evidence>
<evidence type="ECO:0000256" key="3">
    <source>
        <dbReference type="ARBA" id="ARBA00022741"/>
    </source>
</evidence>
<dbReference type="PROSITE" id="PS00211">
    <property type="entry name" value="ABC_TRANSPORTER_1"/>
    <property type="match status" value="1"/>
</dbReference>
<proteinExistence type="predicted"/>
<feature type="transmembrane region" description="Helical" evidence="12">
    <location>
        <begin position="700"/>
        <end position="726"/>
    </location>
</feature>
<evidence type="ECO:0000259" key="15">
    <source>
        <dbReference type="PROSITE" id="PS50929"/>
    </source>
</evidence>
<dbReference type="Gene3D" id="3.40.50.300">
    <property type="entry name" value="P-loop containing nucleotide triphosphate hydrolases"/>
    <property type="match status" value="1"/>
</dbReference>
<dbReference type="Gene3D" id="1.20.80.10">
    <property type="match status" value="1"/>
</dbReference>
<feature type="compositionally biased region" description="Acidic residues" evidence="11">
    <location>
        <begin position="392"/>
        <end position="406"/>
    </location>
</feature>
<dbReference type="InterPro" id="IPR009038">
    <property type="entry name" value="GOLD_dom"/>
</dbReference>
<keyword evidence="8" id="KW-0496">Mitochondrion</keyword>
<dbReference type="CDD" id="cd18573">
    <property type="entry name" value="ABC_6TM_ABCB10_like"/>
    <property type="match status" value="1"/>
</dbReference>
<evidence type="ECO:0000256" key="2">
    <source>
        <dbReference type="ARBA" id="ARBA00022692"/>
    </source>
</evidence>
<dbReference type="Proteomes" id="UP001231518">
    <property type="component" value="Chromosome 3"/>
</dbReference>
<protein>
    <submittedName>
        <fullName evidence="17">Uncharacterized protein</fullName>
    </submittedName>
</protein>
<dbReference type="Pfam" id="PF00887">
    <property type="entry name" value="ACBP"/>
    <property type="match status" value="1"/>
</dbReference>
<dbReference type="InterPro" id="IPR003439">
    <property type="entry name" value="ABC_transporter-like_ATP-bd"/>
</dbReference>
<keyword evidence="18" id="KW-1185">Reference proteome</keyword>
<evidence type="ECO:0000256" key="4">
    <source>
        <dbReference type="ARBA" id="ARBA00022792"/>
    </source>
</evidence>
<dbReference type="GO" id="GO:0015421">
    <property type="term" value="F:ABC-type oligopeptide transporter activity"/>
    <property type="evidence" value="ECO:0007669"/>
    <property type="project" value="TreeGrafter"/>
</dbReference>
<dbReference type="InterPro" id="IPR011527">
    <property type="entry name" value="ABC1_TM_dom"/>
</dbReference>
<evidence type="ECO:0000313" key="17">
    <source>
        <dbReference type="EMBL" id="KAJ8720296.1"/>
    </source>
</evidence>
<dbReference type="InterPro" id="IPR036598">
    <property type="entry name" value="GOLD_dom_sf"/>
</dbReference>
<keyword evidence="6" id="KW-0809">Transit peptide</keyword>
<keyword evidence="7 12" id="KW-1133">Transmembrane helix</keyword>
<dbReference type="GO" id="GO:0000062">
    <property type="term" value="F:fatty-acyl-CoA binding"/>
    <property type="evidence" value="ECO:0007669"/>
    <property type="project" value="InterPro"/>
</dbReference>
<feature type="domain" description="ABC transporter" evidence="14">
    <location>
        <begin position="885"/>
        <end position="1131"/>
    </location>
</feature>
<evidence type="ECO:0000256" key="10">
    <source>
        <dbReference type="SAM" id="Coils"/>
    </source>
</evidence>
<dbReference type="PANTHER" id="PTHR43394:SF1">
    <property type="entry name" value="ATP-BINDING CASSETTE SUB-FAMILY B MEMBER 10, MITOCHONDRIAL"/>
    <property type="match status" value="1"/>
</dbReference>
<dbReference type="FunFam" id="1.20.80.10:FF:000017">
    <property type="entry name" value="Golgi resident protein GCP60"/>
    <property type="match status" value="1"/>
</dbReference>
<evidence type="ECO:0000259" key="14">
    <source>
        <dbReference type="PROSITE" id="PS50893"/>
    </source>
</evidence>
<gene>
    <name evidence="17" type="ORF">PYW07_012339</name>
</gene>
<dbReference type="PROSITE" id="PS51228">
    <property type="entry name" value="ACB_2"/>
    <property type="match status" value="1"/>
</dbReference>
<dbReference type="InterPro" id="IPR014352">
    <property type="entry name" value="FERM/acyl-CoA-bd_prot_sf"/>
</dbReference>
<organism evidence="17 18">
    <name type="scientific">Mythimna separata</name>
    <name type="common">Oriental armyworm</name>
    <name type="synonym">Pseudaletia separata</name>
    <dbReference type="NCBI Taxonomy" id="271217"/>
    <lineage>
        <taxon>Eukaryota</taxon>
        <taxon>Metazoa</taxon>
        <taxon>Ecdysozoa</taxon>
        <taxon>Arthropoda</taxon>
        <taxon>Hexapoda</taxon>
        <taxon>Insecta</taxon>
        <taxon>Pterygota</taxon>
        <taxon>Neoptera</taxon>
        <taxon>Endopterygota</taxon>
        <taxon>Lepidoptera</taxon>
        <taxon>Glossata</taxon>
        <taxon>Ditrysia</taxon>
        <taxon>Noctuoidea</taxon>
        <taxon>Noctuidae</taxon>
        <taxon>Noctuinae</taxon>
        <taxon>Hadenini</taxon>
        <taxon>Mythimna</taxon>
    </lineage>
</organism>
<dbReference type="GO" id="GO:0016887">
    <property type="term" value="F:ATP hydrolysis activity"/>
    <property type="evidence" value="ECO:0007669"/>
    <property type="project" value="InterPro"/>
</dbReference>
<feature type="coiled-coil region" evidence="10">
    <location>
        <begin position="129"/>
        <end position="166"/>
    </location>
</feature>
<feature type="domain" description="GOLD" evidence="13">
    <location>
        <begin position="323"/>
        <end position="493"/>
    </location>
</feature>
<dbReference type="Gene3D" id="2.60.120.680">
    <property type="entry name" value="GOLD domain"/>
    <property type="match status" value="1"/>
</dbReference>
<feature type="domain" description="ACB" evidence="16">
    <location>
        <begin position="36"/>
        <end position="127"/>
    </location>
</feature>
<evidence type="ECO:0000256" key="1">
    <source>
        <dbReference type="ARBA" id="ARBA00004141"/>
    </source>
</evidence>
<dbReference type="PROSITE" id="PS50893">
    <property type="entry name" value="ABC_TRANSPORTER_2"/>
    <property type="match status" value="1"/>
</dbReference>
<accession>A0AAD7YLH8</accession>
<dbReference type="InterPro" id="IPR027417">
    <property type="entry name" value="P-loop_NTPase"/>
</dbReference>
<dbReference type="SMART" id="SM00382">
    <property type="entry name" value="AAA"/>
    <property type="match status" value="1"/>
</dbReference>
<dbReference type="FunFam" id="3.40.50.300:FF:000218">
    <property type="entry name" value="Multidrug ABC transporter ATP-binding protein"/>
    <property type="match status" value="1"/>
</dbReference>
<dbReference type="GO" id="GO:0005524">
    <property type="term" value="F:ATP binding"/>
    <property type="evidence" value="ECO:0007669"/>
    <property type="project" value="UniProtKB-KW"/>
</dbReference>
<feature type="transmembrane region" description="Helical" evidence="12">
    <location>
        <begin position="605"/>
        <end position="629"/>
    </location>
</feature>
<feature type="domain" description="ABC transmembrane type-1" evidence="15">
    <location>
        <begin position="564"/>
        <end position="851"/>
    </location>
</feature>
<dbReference type="SUPFAM" id="SSF52540">
    <property type="entry name" value="P-loop containing nucleoside triphosphate hydrolases"/>
    <property type="match status" value="1"/>
</dbReference>
<feature type="region of interest" description="Disordered" evidence="11">
    <location>
        <begin position="255"/>
        <end position="291"/>
    </location>
</feature>
<dbReference type="Pfam" id="PF00664">
    <property type="entry name" value="ABC_membrane"/>
    <property type="match status" value="1"/>
</dbReference>
<feature type="region of interest" description="Disordered" evidence="11">
    <location>
        <begin position="391"/>
        <end position="412"/>
    </location>
</feature>
<evidence type="ECO:0000259" key="16">
    <source>
        <dbReference type="PROSITE" id="PS51228"/>
    </source>
</evidence>
<feature type="transmembrane region" description="Helical" evidence="12">
    <location>
        <begin position="828"/>
        <end position="846"/>
    </location>
</feature>
<sequence>MANKVENNYKVNPEKVRLETDQGIVESEERKWGMPLKDVYKHGFAFYKDKEGKAIHLSYEDRLKLVAYTQQTSHGPLDVNSAPPLGVLDMIGRDRRAAWQALGEMSQIQAMAGFVHTLDRLCPLFKPFLEAIQKDMEDKKQQELKKEEDERANLELQNRIQLEKQKQQSKKLTEEQQVQRIKDALNAQTYEQFLQYAQQQYPGNFDQQAILIRQLQDKHYQQYIQQLAVDQRLANSNIKDTTEDKENENLNSVVDKEQKEEPVTDCNLNETGDAPPMDNKGMQTSEKTDPDEYIEEARVDDNTDDEDGFLNVEASRMWTRGDIVKFKTSAQAGGGKLLVGHGETITVRVPTHPKARCLCWEFATDNYDIGFGLYFEWSKSATTEVTVHVAESDEDDDDDAEEDEYTMNDGQFPEYTIQGSRTDLEQGSENPGKIAVSTARPLVSLVVPIYRRDCHTEVYAGSHTYPGEGVYLLKFDNTYSLWRSKTLYYKVYYTQSSLLAYTLGQTTSLHEICVAVDAQKKNEQFESVKEKNPIETTKKINVKLKTSELKRLFTLAEPEKWTLAGAISLLIVSSSVSMAVPFSLGKVLDIIYSSSSDLGAAREKLDTLCLMLCGVFLVGGLCNFGRVYLMSISGQRMTQALRKQVYGAIMRQEPAWFGKTSTGELVNRLSADTQLVGRNLSQNVSDGLRSLFMVGAGTGMMFYMSPSLALIGLCVVPPVSMLAIIYGRFVRGITRQLQDALAEASELAEEKISNIKTVKAFSKEEVECEKYGKRIGNLLDLAYKESLAVGSFYGMTGLAGNTIIILVLYYGGGMVAMEQLTVGNLTSFLLYAAYVGISIAGLSSFYTEMNKGIGAATRLWGIIDRVPAIPVSGGLRPSSKPKGEVILENIFYSYNDLPLIKGVNLHLHPGKSIALVGRSGCGKSTIASLIMRLYDPNKGRILLDGVDIKYLDPKWLRSHIGFVSQEPVLFSGTIKENILYGALEEHLNDPELLEKNNQEDTPWLRAAKTAHLQELVLANKEGWERQVGARGGQLSGGQKQRVAIARAIVKNPRILILDEATSALDAYSEFLIDKALKEISKDRTVLTIAHRLSTIQSADEVAVMENGVIVEMGPYQELITKPDGFFKELINHQTFVKKNRAQQQESVQQK</sequence>
<keyword evidence="2 12" id="KW-0812">Transmembrane</keyword>
<evidence type="ECO:0000259" key="13">
    <source>
        <dbReference type="PROSITE" id="PS50866"/>
    </source>
</evidence>
<dbReference type="PANTHER" id="PTHR43394">
    <property type="entry name" value="ATP-DEPENDENT PERMEASE MDL1, MITOCHONDRIAL"/>
    <property type="match status" value="1"/>
</dbReference>
<keyword evidence="10" id="KW-0175">Coiled coil</keyword>
<dbReference type="Pfam" id="PF13897">
    <property type="entry name" value="GOLD_2"/>
    <property type="match status" value="1"/>
</dbReference>
<evidence type="ECO:0000256" key="12">
    <source>
        <dbReference type="SAM" id="Phobius"/>
    </source>
</evidence>
<name>A0AAD7YLH8_MYTSE</name>
<evidence type="ECO:0000313" key="18">
    <source>
        <dbReference type="Proteomes" id="UP001231518"/>
    </source>
</evidence>
<feature type="transmembrane region" description="Helical" evidence="12">
    <location>
        <begin position="787"/>
        <end position="808"/>
    </location>
</feature>
<reference evidence="17" key="1">
    <citation type="submission" date="2023-03" db="EMBL/GenBank/DDBJ databases">
        <title>Chromosome-level genomes of two armyworms, Mythimna separata and Mythimna loreyi, provide insights into the biosynthesis and reception of sex pheromones.</title>
        <authorList>
            <person name="Zhao H."/>
        </authorList>
    </citation>
    <scope>NUCLEOTIDE SEQUENCE</scope>
    <source>
        <strain evidence="17">BeijingLab</strain>
        <tissue evidence="17">Pupa</tissue>
    </source>
</reference>
<evidence type="ECO:0000256" key="7">
    <source>
        <dbReference type="ARBA" id="ARBA00022989"/>
    </source>
</evidence>
<evidence type="ECO:0000256" key="6">
    <source>
        <dbReference type="ARBA" id="ARBA00022946"/>
    </source>
</evidence>
<dbReference type="InterPro" id="IPR035984">
    <property type="entry name" value="Acyl-CoA-binding_sf"/>
</dbReference>
<dbReference type="SUPFAM" id="SSF90123">
    <property type="entry name" value="ABC transporter transmembrane region"/>
    <property type="match status" value="1"/>
</dbReference>
<dbReference type="PROSITE" id="PS50866">
    <property type="entry name" value="GOLD"/>
    <property type="match status" value="1"/>
</dbReference>
<dbReference type="Gene3D" id="1.20.1560.10">
    <property type="entry name" value="ABC transporter type 1, transmembrane domain"/>
    <property type="match status" value="1"/>
</dbReference>
<comment type="subcellular location">
    <subcellularLocation>
        <location evidence="1">Membrane</location>
        <topology evidence="1">Multi-pass membrane protein</topology>
    </subcellularLocation>
</comment>
<evidence type="ECO:0000256" key="8">
    <source>
        <dbReference type="ARBA" id="ARBA00023128"/>
    </source>
</evidence>
<dbReference type="InterPro" id="IPR003593">
    <property type="entry name" value="AAA+_ATPase"/>
</dbReference>
<evidence type="ECO:0000256" key="9">
    <source>
        <dbReference type="ARBA" id="ARBA00023136"/>
    </source>
</evidence>
<dbReference type="GO" id="GO:0005743">
    <property type="term" value="C:mitochondrial inner membrane"/>
    <property type="evidence" value="ECO:0007669"/>
    <property type="project" value="TreeGrafter"/>
</dbReference>
<dbReference type="FunFam" id="1.20.1560.10:FF:000048">
    <property type="entry name" value="ATP-binding cassette sub-family B member 10, mitochondrial"/>
    <property type="match status" value="1"/>
</dbReference>
<dbReference type="EMBL" id="JARGEI010000014">
    <property type="protein sequence ID" value="KAJ8720296.1"/>
    <property type="molecule type" value="Genomic_DNA"/>
</dbReference>
<comment type="caution">
    <text evidence="17">The sequence shown here is derived from an EMBL/GenBank/DDBJ whole genome shotgun (WGS) entry which is preliminary data.</text>
</comment>
<dbReference type="GO" id="GO:0090374">
    <property type="term" value="P:oligopeptide export from mitochondrion"/>
    <property type="evidence" value="ECO:0007669"/>
    <property type="project" value="TreeGrafter"/>
</dbReference>
<keyword evidence="5" id="KW-0067">ATP-binding</keyword>
<dbReference type="InterPro" id="IPR039421">
    <property type="entry name" value="Type_1_exporter"/>
</dbReference>
<keyword evidence="9 12" id="KW-0472">Membrane</keyword>
<dbReference type="SUPFAM" id="SSF101576">
    <property type="entry name" value="Supernatant protein factor (SPF), C-terminal domain"/>
    <property type="match status" value="1"/>
</dbReference>
<dbReference type="InterPro" id="IPR000582">
    <property type="entry name" value="Acyl-CoA-binding_protein"/>
</dbReference>
<dbReference type="PROSITE" id="PS50929">
    <property type="entry name" value="ABC_TM1F"/>
    <property type="match status" value="1"/>
</dbReference>
<dbReference type="Pfam" id="PF00005">
    <property type="entry name" value="ABC_tran"/>
    <property type="match status" value="1"/>
</dbReference>
<dbReference type="InterPro" id="IPR036640">
    <property type="entry name" value="ABC1_TM_sf"/>
</dbReference>
<keyword evidence="4" id="KW-0999">Mitochondrion inner membrane</keyword>
<dbReference type="AlphaFoldDB" id="A0AAD7YLH8"/>
<dbReference type="SUPFAM" id="SSF47027">
    <property type="entry name" value="Acyl-CoA binding protein"/>
    <property type="match status" value="1"/>
</dbReference>
<keyword evidence="3" id="KW-0547">Nucleotide-binding</keyword>
<dbReference type="InterPro" id="IPR017871">
    <property type="entry name" value="ABC_transporter-like_CS"/>
</dbReference>